<dbReference type="RefSeq" id="XP_070102551.1">
    <property type="nucleotide sequence ID" value="XM_070246450.1"/>
</dbReference>
<evidence type="ECO:0000256" key="2">
    <source>
        <dbReference type="SAM" id="Phobius"/>
    </source>
</evidence>
<keyword evidence="2" id="KW-0812">Transmembrane</keyword>
<keyword evidence="2" id="KW-1133">Transmembrane helix</keyword>
<evidence type="ECO:0000313" key="4">
    <source>
        <dbReference type="Proteomes" id="UP000002281"/>
    </source>
</evidence>
<dbReference type="InParanoid" id="A0A3Q2HPU2"/>
<feature type="region of interest" description="Disordered" evidence="1">
    <location>
        <begin position="38"/>
        <end position="63"/>
    </location>
</feature>
<reference evidence="3" key="2">
    <citation type="submission" date="2025-08" db="UniProtKB">
        <authorList>
            <consortium name="Ensembl"/>
        </authorList>
    </citation>
    <scope>IDENTIFICATION</scope>
    <source>
        <strain evidence="3">Thoroughbred</strain>
    </source>
</reference>
<dbReference type="RefSeq" id="XP_070102544.1">
    <property type="nucleotide sequence ID" value="XM_070246443.1"/>
</dbReference>
<protein>
    <submittedName>
        <fullName evidence="3">Small integral membrane protein 43</fullName>
    </submittedName>
</protein>
<reference evidence="3 4" key="1">
    <citation type="journal article" date="2009" name="Science">
        <title>Genome sequence, comparative analysis, and population genetics of the domestic horse.</title>
        <authorList>
            <consortium name="Broad Institute Genome Sequencing Platform"/>
            <consortium name="Broad Institute Whole Genome Assembly Team"/>
            <person name="Wade C.M."/>
            <person name="Giulotto E."/>
            <person name="Sigurdsson S."/>
            <person name="Zoli M."/>
            <person name="Gnerre S."/>
            <person name="Imsland F."/>
            <person name="Lear T.L."/>
            <person name="Adelson D.L."/>
            <person name="Bailey E."/>
            <person name="Bellone R.R."/>
            <person name="Bloecker H."/>
            <person name="Distl O."/>
            <person name="Edgar R.C."/>
            <person name="Garber M."/>
            <person name="Leeb T."/>
            <person name="Mauceli E."/>
            <person name="MacLeod J.N."/>
            <person name="Penedo M.C.T."/>
            <person name="Raison J.M."/>
            <person name="Sharpe T."/>
            <person name="Vogel J."/>
            <person name="Andersson L."/>
            <person name="Antczak D.F."/>
            <person name="Biagi T."/>
            <person name="Binns M.M."/>
            <person name="Chowdhary B.P."/>
            <person name="Coleman S.J."/>
            <person name="Della Valle G."/>
            <person name="Fryc S."/>
            <person name="Guerin G."/>
            <person name="Hasegawa T."/>
            <person name="Hill E.W."/>
            <person name="Jurka J."/>
            <person name="Kiialainen A."/>
            <person name="Lindgren G."/>
            <person name="Liu J."/>
            <person name="Magnani E."/>
            <person name="Mickelson J.R."/>
            <person name="Murray J."/>
            <person name="Nergadze S.G."/>
            <person name="Onofrio R."/>
            <person name="Pedroni S."/>
            <person name="Piras M.F."/>
            <person name="Raudsepp T."/>
            <person name="Rocchi M."/>
            <person name="Roeed K.H."/>
            <person name="Ryder O.A."/>
            <person name="Searle S."/>
            <person name="Skow L."/>
            <person name="Swinburne J.E."/>
            <person name="Syvaenen A.C."/>
            <person name="Tozaki T."/>
            <person name="Valberg S.J."/>
            <person name="Vaudin M."/>
            <person name="White J.R."/>
            <person name="Zody M.C."/>
            <person name="Lander E.S."/>
            <person name="Lindblad-Toh K."/>
        </authorList>
    </citation>
    <scope>NUCLEOTIDE SEQUENCE [LARGE SCALE GENOMIC DNA]</scope>
    <source>
        <strain evidence="3 4">Thoroughbred</strain>
    </source>
</reference>
<dbReference type="PaxDb" id="9796-ENSECAP00000035266"/>
<feature type="transmembrane region" description="Helical" evidence="2">
    <location>
        <begin position="6"/>
        <end position="29"/>
    </location>
</feature>
<dbReference type="AlphaFoldDB" id="A0A3Q2HPU2"/>
<dbReference type="Proteomes" id="UP000002281">
    <property type="component" value="Chromosome 2"/>
</dbReference>
<sequence>MEWELNFLLYLALFFFLLFLLFLLLFVVIKQLKNSVASTAGALQPGRPSLHREPWGFSREQAV</sequence>
<keyword evidence="4" id="KW-1185">Reference proteome</keyword>
<evidence type="ECO:0000256" key="1">
    <source>
        <dbReference type="SAM" id="MobiDB-lite"/>
    </source>
</evidence>
<dbReference type="GeneID" id="102150031"/>
<dbReference type="GeneTree" id="ENSGT01010000222815"/>
<dbReference type="RefSeq" id="XP_070102552.1">
    <property type="nucleotide sequence ID" value="XM_070246451.1"/>
</dbReference>
<accession>A0A3Q2HPU2</accession>
<reference evidence="3" key="3">
    <citation type="submission" date="2025-09" db="UniProtKB">
        <authorList>
            <consortium name="Ensembl"/>
        </authorList>
    </citation>
    <scope>IDENTIFICATION</scope>
    <source>
        <strain evidence="3">Thoroughbred</strain>
    </source>
</reference>
<dbReference type="InterPro" id="IPR054149">
    <property type="entry name" value="SMIM43"/>
</dbReference>
<dbReference type="Pfam" id="PF21976">
    <property type="entry name" value="SMIM43"/>
    <property type="match status" value="1"/>
</dbReference>
<gene>
    <name evidence="3" type="primary">SMIM43</name>
</gene>
<name>A0A3Q2HPU2_HORSE</name>
<keyword evidence="2" id="KW-0472">Membrane</keyword>
<evidence type="ECO:0000313" key="3">
    <source>
        <dbReference type="Ensembl" id="ENSECAP00000035266.2"/>
    </source>
</evidence>
<dbReference type="CTD" id="132332"/>
<dbReference type="RefSeq" id="NP_001371205.1">
    <property type="nucleotide sequence ID" value="NM_001384276.1"/>
</dbReference>
<dbReference type="Bgee" id="ENSECAG00000036667">
    <property type="expression patterns" value="Expressed in prefrontal cortex and 12 other cell types or tissues"/>
</dbReference>
<dbReference type="GO" id="GO:0044325">
    <property type="term" value="F:transmembrane transporter binding"/>
    <property type="evidence" value="ECO:0007669"/>
    <property type="project" value="Ensembl"/>
</dbReference>
<dbReference type="Ensembl" id="ENSECAT00000056144.3">
    <property type="protein sequence ID" value="ENSECAP00000035266.2"/>
    <property type="gene ID" value="ENSECAG00000044567.1"/>
</dbReference>
<proteinExistence type="predicted"/>
<organism evidence="3 4">
    <name type="scientific">Equus caballus</name>
    <name type="common">Horse</name>
    <dbReference type="NCBI Taxonomy" id="9796"/>
    <lineage>
        <taxon>Eukaryota</taxon>
        <taxon>Metazoa</taxon>
        <taxon>Chordata</taxon>
        <taxon>Craniata</taxon>
        <taxon>Vertebrata</taxon>
        <taxon>Euteleostomi</taxon>
        <taxon>Mammalia</taxon>
        <taxon>Eutheria</taxon>
        <taxon>Laurasiatheria</taxon>
        <taxon>Perissodactyla</taxon>
        <taxon>Equidae</taxon>
        <taxon>Equus</taxon>
    </lineage>
</organism>